<organism evidence="3 4">
    <name type="scientific">Humicola insolens</name>
    <name type="common">Soft-rot fungus</name>
    <dbReference type="NCBI Taxonomy" id="85995"/>
    <lineage>
        <taxon>Eukaryota</taxon>
        <taxon>Fungi</taxon>
        <taxon>Dikarya</taxon>
        <taxon>Ascomycota</taxon>
        <taxon>Pezizomycotina</taxon>
        <taxon>Sordariomycetes</taxon>
        <taxon>Sordariomycetidae</taxon>
        <taxon>Sordariales</taxon>
        <taxon>Chaetomiaceae</taxon>
        <taxon>Mycothermus</taxon>
    </lineage>
</organism>
<feature type="compositionally biased region" description="Low complexity" evidence="1">
    <location>
        <begin position="165"/>
        <end position="189"/>
    </location>
</feature>
<keyword evidence="2" id="KW-1133">Transmembrane helix</keyword>
<evidence type="ECO:0000256" key="1">
    <source>
        <dbReference type="SAM" id="MobiDB-lite"/>
    </source>
</evidence>
<keyword evidence="2" id="KW-0472">Membrane</keyword>
<reference evidence="3 4" key="1">
    <citation type="journal article" date="2024" name="Commun. Biol.">
        <title>Comparative genomic analysis of thermophilic fungi reveals convergent evolutionary adaptations and gene losses.</title>
        <authorList>
            <person name="Steindorff A.S."/>
            <person name="Aguilar-Pontes M.V."/>
            <person name="Robinson A.J."/>
            <person name="Andreopoulos B."/>
            <person name="LaButti K."/>
            <person name="Kuo A."/>
            <person name="Mondo S."/>
            <person name="Riley R."/>
            <person name="Otillar R."/>
            <person name="Haridas S."/>
            <person name="Lipzen A."/>
            <person name="Grimwood J."/>
            <person name="Schmutz J."/>
            <person name="Clum A."/>
            <person name="Reid I.D."/>
            <person name="Moisan M.C."/>
            <person name="Butler G."/>
            <person name="Nguyen T.T.M."/>
            <person name="Dewar K."/>
            <person name="Conant G."/>
            <person name="Drula E."/>
            <person name="Henrissat B."/>
            <person name="Hansel C."/>
            <person name="Singer S."/>
            <person name="Hutchinson M.I."/>
            <person name="de Vries R.P."/>
            <person name="Natvig D.O."/>
            <person name="Powell A.J."/>
            <person name="Tsang A."/>
            <person name="Grigoriev I.V."/>
        </authorList>
    </citation>
    <scope>NUCLEOTIDE SEQUENCE [LARGE SCALE GENOMIC DNA]</scope>
    <source>
        <strain evidence="3 4">CBS 620.91</strain>
    </source>
</reference>
<gene>
    <name evidence="3" type="ORF">VTJ49DRAFT_2203</name>
</gene>
<proteinExistence type="predicted"/>
<accession>A0ABR3VAZ7</accession>
<comment type="caution">
    <text evidence="3">The sequence shown here is derived from an EMBL/GenBank/DDBJ whole genome shotgun (WGS) entry which is preliminary data.</text>
</comment>
<keyword evidence="2" id="KW-0812">Transmembrane</keyword>
<evidence type="ECO:0000256" key="2">
    <source>
        <dbReference type="SAM" id="Phobius"/>
    </source>
</evidence>
<evidence type="ECO:0000313" key="4">
    <source>
        <dbReference type="Proteomes" id="UP001583172"/>
    </source>
</evidence>
<protein>
    <submittedName>
        <fullName evidence="3">Uncharacterized protein</fullName>
    </submittedName>
</protein>
<sequence>MTVTDSRSAVRLPGREHIPIYPRGYLALRILQLVLACCIMGVTANVIKVYTELTRSPSFYYDRVVYFTVPVLVVVNSFLVLISLIIHSVRLHRHVRAGLPYKPVKRNNSAVSDDVPDPAPSYDPVAELPPGSKPKDPAELPPTSDVVELPVSSNVAELPGQPVPQELEGQQEQQQQHQQQQQQQGQGQQ</sequence>
<feature type="region of interest" description="Disordered" evidence="1">
    <location>
        <begin position="106"/>
        <end position="189"/>
    </location>
</feature>
<feature type="transmembrane region" description="Helical" evidence="2">
    <location>
        <begin position="25"/>
        <end position="44"/>
    </location>
</feature>
<dbReference type="Proteomes" id="UP001583172">
    <property type="component" value="Unassembled WGS sequence"/>
</dbReference>
<dbReference type="EMBL" id="JAZGSY010000192">
    <property type="protein sequence ID" value="KAL1838810.1"/>
    <property type="molecule type" value="Genomic_DNA"/>
</dbReference>
<keyword evidence="4" id="KW-1185">Reference proteome</keyword>
<feature type="transmembrane region" description="Helical" evidence="2">
    <location>
        <begin position="64"/>
        <end position="86"/>
    </location>
</feature>
<name>A0ABR3VAZ7_HUMIN</name>
<evidence type="ECO:0000313" key="3">
    <source>
        <dbReference type="EMBL" id="KAL1838810.1"/>
    </source>
</evidence>